<dbReference type="Proteomes" id="UP001056539">
    <property type="component" value="Chromosome"/>
</dbReference>
<sequence length="75" mass="8426">MGKTFSLGAKFISVFFVIGGFFFFVWQSKTITPEQAKALVYIGLFIGLIFAPIDISFWLEKFVKMFNGGGSEKND</sequence>
<dbReference type="RefSeq" id="WP_271435671.1">
    <property type="nucleotide sequence ID" value="NZ_CP073355.1"/>
</dbReference>
<feature type="transmembrane region" description="Helical" evidence="1">
    <location>
        <begin position="7"/>
        <end position="26"/>
    </location>
</feature>
<protein>
    <submittedName>
        <fullName evidence="2">Uncharacterized protein</fullName>
    </submittedName>
</protein>
<proteinExistence type="predicted"/>
<keyword evidence="1" id="KW-1133">Transmembrane helix</keyword>
<gene>
    <name evidence="2" type="ORF">KDW03_01710</name>
</gene>
<dbReference type="AlphaFoldDB" id="A0AAX3BDY7"/>
<keyword evidence="1" id="KW-0812">Transmembrane</keyword>
<keyword evidence="1" id="KW-0472">Membrane</keyword>
<accession>A0AAX3BDY7</accession>
<feature type="transmembrane region" description="Helical" evidence="1">
    <location>
        <begin position="38"/>
        <end position="59"/>
    </location>
</feature>
<evidence type="ECO:0000313" key="3">
    <source>
        <dbReference type="Proteomes" id="UP001056539"/>
    </source>
</evidence>
<dbReference type="EMBL" id="CP073355">
    <property type="protein sequence ID" value="URA10544.1"/>
    <property type="molecule type" value="Genomic_DNA"/>
</dbReference>
<evidence type="ECO:0000256" key="1">
    <source>
        <dbReference type="SAM" id="Phobius"/>
    </source>
</evidence>
<organism evidence="2 3">
    <name type="scientific">Thermospira aquatica</name>
    <dbReference type="NCBI Taxonomy" id="2828656"/>
    <lineage>
        <taxon>Bacteria</taxon>
        <taxon>Pseudomonadati</taxon>
        <taxon>Spirochaetota</taxon>
        <taxon>Spirochaetia</taxon>
        <taxon>Brevinematales</taxon>
        <taxon>Thermospiraceae</taxon>
        <taxon>Thermospira</taxon>
    </lineage>
</organism>
<keyword evidence="3" id="KW-1185">Reference proteome</keyword>
<reference evidence="2" key="2">
    <citation type="submission" date="2022-06" db="EMBL/GenBank/DDBJ databases">
        <title>Thermospira aquatica gen. nov., sp. nov.</title>
        <authorList>
            <person name="Ben Ali Gam Z."/>
            <person name="Labat M."/>
        </authorList>
    </citation>
    <scope>NUCLEOTIDE SEQUENCE</scope>
    <source>
        <strain evidence="2">F1F22</strain>
    </source>
</reference>
<name>A0AAX3BDY7_9SPIR</name>
<dbReference type="KEGG" id="taqu:KDW03_01710"/>
<reference evidence="2" key="1">
    <citation type="submission" date="2021-04" db="EMBL/GenBank/DDBJ databases">
        <authorList>
            <person name="Postec A."/>
        </authorList>
    </citation>
    <scope>NUCLEOTIDE SEQUENCE</scope>
    <source>
        <strain evidence="2">F1F22</strain>
    </source>
</reference>
<evidence type="ECO:0000313" key="2">
    <source>
        <dbReference type="EMBL" id="URA10544.1"/>
    </source>
</evidence>